<dbReference type="Gene3D" id="3.40.630.40">
    <property type="entry name" value="Zn-dependent exopeptidases"/>
    <property type="match status" value="1"/>
</dbReference>
<dbReference type="InterPro" id="IPR010247">
    <property type="entry name" value="HutG_amidohyd"/>
</dbReference>
<dbReference type="AlphaFoldDB" id="A0A1G6SWW8"/>
<dbReference type="InterPro" id="IPR007709">
    <property type="entry name" value="N-FG_amidohydro"/>
</dbReference>
<dbReference type="Pfam" id="PF05013">
    <property type="entry name" value="FGase"/>
    <property type="match status" value="1"/>
</dbReference>
<reference evidence="2 3" key="1">
    <citation type="submission" date="2016-10" db="EMBL/GenBank/DDBJ databases">
        <authorList>
            <person name="de Groot N.N."/>
        </authorList>
    </citation>
    <scope>NUCLEOTIDE SEQUENCE [LARGE SCALE GENOMIC DNA]</scope>
    <source>
        <strain evidence="2 3">DSM 16957</strain>
    </source>
</reference>
<dbReference type="STRING" id="265719.SAMN04488509_101748"/>
<keyword evidence="3" id="KW-1185">Reference proteome</keyword>
<accession>A0A1G6SWW8</accession>
<dbReference type="OrthoDB" id="8716700at2"/>
<feature type="region of interest" description="Disordered" evidence="1">
    <location>
        <begin position="1"/>
        <end position="26"/>
    </location>
</feature>
<protein>
    <submittedName>
        <fullName evidence="2">N-formylglutamate deformylase</fullName>
    </submittedName>
</protein>
<feature type="compositionally biased region" description="Basic residues" evidence="1">
    <location>
        <begin position="1"/>
        <end position="11"/>
    </location>
</feature>
<evidence type="ECO:0000313" key="2">
    <source>
        <dbReference type="EMBL" id="SDD21352.1"/>
    </source>
</evidence>
<name>A0A1G6SWW8_9GAMM</name>
<dbReference type="SUPFAM" id="SSF53187">
    <property type="entry name" value="Zn-dependent exopeptidases"/>
    <property type="match status" value="1"/>
</dbReference>
<proteinExistence type="predicted"/>
<organism evidence="2 3">
    <name type="scientific">Aquimonas voraii</name>
    <dbReference type="NCBI Taxonomy" id="265719"/>
    <lineage>
        <taxon>Bacteria</taxon>
        <taxon>Pseudomonadati</taxon>
        <taxon>Pseudomonadota</taxon>
        <taxon>Gammaproteobacteria</taxon>
        <taxon>Lysobacterales</taxon>
        <taxon>Lysobacteraceae</taxon>
        <taxon>Aquimonas</taxon>
    </lineage>
</organism>
<sequence length="310" mass="34336">MRRTAVVRRPQRISNLGSASHHPPAKVFIPPRNPLGCAHPRQRPPPCVNHSASDVYELHPGNAPLLISLPHDGTAIPDDIAPHLQDAARRVPDTDWHVATLYDFARELGASILVPRYSRYVIDLNRPPDGGALYPGRAETGLCPTIAFSGEAIYREAHAPDAAEIERRRQLYWQPYHSALAAELARLRAAHGHALLWEGHSIRSEVPMLFEGRLPDLNLGTADGASCSSARLERITALLGQQTDYSWVANGRFKGGYITRHYGRPSEGIDAIQLELAQVTYMDERSHRYDSVRAGRLQGLLRKMLLAALA</sequence>
<dbReference type="EMBL" id="FNAG01000001">
    <property type="protein sequence ID" value="SDD21352.1"/>
    <property type="molecule type" value="Genomic_DNA"/>
</dbReference>
<evidence type="ECO:0000256" key="1">
    <source>
        <dbReference type="SAM" id="MobiDB-lite"/>
    </source>
</evidence>
<gene>
    <name evidence="2" type="ORF">SAMN04488509_101748</name>
</gene>
<dbReference type="NCBIfam" id="TIGR02017">
    <property type="entry name" value="hutG_amidohyd"/>
    <property type="match status" value="1"/>
</dbReference>
<evidence type="ECO:0000313" key="3">
    <source>
        <dbReference type="Proteomes" id="UP000199603"/>
    </source>
</evidence>
<dbReference type="Proteomes" id="UP000199603">
    <property type="component" value="Unassembled WGS sequence"/>
</dbReference>